<dbReference type="AlphaFoldDB" id="A0A4V3WU69"/>
<evidence type="ECO:0000259" key="1">
    <source>
        <dbReference type="Pfam" id="PF22513"/>
    </source>
</evidence>
<accession>A0A4V3WU69</accession>
<dbReference type="RefSeq" id="WP_136435982.1">
    <property type="nucleotide sequence ID" value="NZ_CAJTBT010000011.1"/>
</dbReference>
<dbReference type="InterPro" id="IPR053853">
    <property type="entry name" value="FitA-like_RHH"/>
</dbReference>
<dbReference type="Pfam" id="PF22513">
    <property type="entry name" value="FitA-like_RHH"/>
    <property type="match status" value="1"/>
</dbReference>
<dbReference type="GO" id="GO:0006355">
    <property type="term" value="P:regulation of DNA-templated transcription"/>
    <property type="evidence" value="ECO:0007669"/>
    <property type="project" value="InterPro"/>
</dbReference>
<organism evidence="2 3">
    <name type="scientific">Adlercreutzia caecimuris</name>
    <dbReference type="NCBI Taxonomy" id="671266"/>
    <lineage>
        <taxon>Bacteria</taxon>
        <taxon>Bacillati</taxon>
        <taxon>Actinomycetota</taxon>
        <taxon>Coriobacteriia</taxon>
        <taxon>Eggerthellales</taxon>
        <taxon>Eggerthellaceae</taxon>
        <taxon>Adlercreutzia</taxon>
    </lineage>
</organism>
<feature type="domain" description="Antitoxin FitA-like ribbon-helix-helix" evidence="1">
    <location>
        <begin position="4"/>
        <end position="39"/>
    </location>
</feature>
<dbReference type="InterPro" id="IPR010985">
    <property type="entry name" value="Ribbon_hlx_hlx"/>
</dbReference>
<evidence type="ECO:0000313" key="2">
    <source>
        <dbReference type="EMBL" id="THG34807.1"/>
    </source>
</evidence>
<dbReference type="EMBL" id="SSTJ01000022">
    <property type="protein sequence ID" value="THG34807.1"/>
    <property type="molecule type" value="Genomic_DNA"/>
</dbReference>
<gene>
    <name evidence="2" type="ORF">E5986_11120</name>
</gene>
<reference evidence="2 3" key="1">
    <citation type="submission" date="2019-04" db="EMBL/GenBank/DDBJ databases">
        <title>Microbes associate with the intestines of laboratory mice.</title>
        <authorList>
            <person name="Navarre W."/>
            <person name="Wong E."/>
            <person name="Huang K.C."/>
            <person name="Tropini C."/>
            <person name="Ng K."/>
            <person name="Yu B."/>
        </authorList>
    </citation>
    <scope>NUCLEOTIDE SEQUENCE [LARGE SCALE GENOMIC DNA]</scope>
    <source>
        <strain evidence="2 3">NM80_B27</strain>
    </source>
</reference>
<comment type="caution">
    <text evidence="2">The sequence shown here is derived from an EMBL/GenBank/DDBJ whole genome shotgun (WGS) entry which is preliminary data.</text>
</comment>
<name>A0A4V3WU69_9ACTN</name>
<dbReference type="Gene3D" id="1.10.1220.10">
    <property type="entry name" value="Met repressor-like"/>
    <property type="match status" value="1"/>
</dbReference>
<protein>
    <submittedName>
        <fullName evidence="2">TraY domain-containing protein</fullName>
    </submittedName>
</protein>
<sequence length="81" mass="8987">MTDILIRDLDDATKRRLKEQASRHGRSQQGEARAILQASLQDSGSTGWVGRLRNAAQAAGGIDLEEPIRHPAREIDVRGWL</sequence>
<dbReference type="Proteomes" id="UP000308978">
    <property type="component" value="Unassembled WGS sequence"/>
</dbReference>
<evidence type="ECO:0000313" key="3">
    <source>
        <dbReference type="Proteomes" id="UP000308978"/>
    </source>
</evidence>
<dbReference type="SUPFAM" id="SSF47598">
    <property type="entry name" value="Ribbon-helix-helix"/>
    <property type="match status" value="1"/>
</dbReference>
<dbReference type="InterPro" id="IPR013321">
    <property type="entry name" value="Arc_rbn_hlx_hlx"/>
</dbReference>
<proteinExistence type="predicted"/>